<dbReference type="GO" id="GO:0005576">
    <property type="term" value="C:extracellular region"/>
    <property type="evidence" value="ECO:0007669"/>
    <property type="project" value="TreeGrafter"/>
</dbReference>
<name>A0A4R7URD0_9PSEU</name>
<keyword evidence="4 11" id="KW-0812">Transmembrane</keyword>
<evidence type="ECO:0000256" key="8">
    <source>
        <dbReference type="ARBA" id="ARBA00022989"/>
    </source>
</evidence>
<dbReference type="InterPro" id="IPR007795">
    <property type="entry name" value="T7SS_EccB"/>
</dbReference>
<comment type="caution">
    <text evidence="12">The sequence shown here is derived from an EMBL/GenBank/DDBJ whole genome shotgun (WGS) entry which is preliminary data.</text>
</comment>
<dbReference type="OrthoDB" id="3847604at2"/>
<dbReference type="InterPro" id="IPR044857">
    <property type="entry name" value="T7SS_EccB_R1"/>
</dbReference>
<evidence type="ECO:0000256" key="10">
    <source>
        <dbReference type="SAM" id="MobiDB-lite"/>
    </source>
</evidence>
<dbReference type="PANTHER" id="PTHR40765:SF2">
    <property type="entry name" value="ESX-2 SECRETION SYSTEM ATPASE ECCB2"/>
    <property type="match status" value="1"/>
</dbReference>
<feature type="compositionally biased region" description="Low complexity" evidence="10">
    <location>
        <begin position="126"/>
        <end position="139"/>
    </location>
</feature>
<dbReference type="Pfam" id="PF05108">
    <property type="entry name" value="T7SS_ESX1_EccB"/>
    <property type="match status" value="1"/>
</dbReference>
<evidence type="ECO:0000256" key="4">
    <source>
        <dbReference type="ARBA" id="ARBA00022692"/>
    </source>
</evidence>
<keyword evidence="9 11" id="KW-0472">Membrane</keyword>
<keyword evidence="3" id="KW-1003">Cell membrane</keyword>
<dbReference type="NCBIfam" id="TIGR03919">
    <property type="entry name" value="T7SS_EccB"/>
    <property type="match status" value="1"/>
</dbReference>
<dbReference type="AlphaFoldDB" id="A0A4R7URD0"/>
<keyword evidence="8 11" id="KW-1133">Transmembrane helix</keyword>
<dbReference type="Gene3D" id="3.30.2390.20">
    <property type="entry name" value="Type VII secretion system EccB, repeat 1 domain"/>
    <property type="match status" value="1"/>
</dbReference>
<evidence type="ECO:0000313" key="13">
    <source>
        <dbReference type="Proteomes" id="UP000294927"/>
    </source>
</evidence>
<gene>
    <name evidence="12" type="ORF">CLV71_12985</name>
</gene>
<keyword evidence="5" id="KW-0547">Nucleotide-binding</keyword>
<dbReference type="GO" id="GO:0005886">
    <property type="term" value="C:plasma membrane"/>
    <property type="evidence" value="ECO:0007669"/>
    <property type="project" value="UniProtKB-SubCell"/>
</dbReference>
<evidence type="ECO:0000256" key="6">
    <source>
        <dbReference type="ARBA" id="ARBA00022801"/>
    </source>
</evidence>
<dbReference type="Gene3D" id="2.40.50.910">
    <property type="entry name" value="Type VII secretion system EccB, repeat 3 domain"/>
    <property type="match status" value="1"/>
</dbReference>
<feature type="transmembrane region" description="Helical" evidence="11">
    <location>
        <begin position="43"/>
        <end position="64"/>
    </location>
</feature>
<comment type="similarity">
    <text evidence="2">Belongs to the EccB family.</text>
</comment>
<dbReference type="PANTHER" id="PTHR40765">
    <property type="entry name" value="ESX-2 SECRETION SYSTEM ATPASE ECCB2"/>
    <property type="match status" value="1"/>
</dbReference>
<evidence type="ECO:0000256" key="9">
    <source>
        <dbReference type="ARBA" id="ARBA00023136"/>
    </source>
</evidence>
<evidence type="ECO:0000313" key="12">
    <source>
        <dbReference type="EMBL" id="TDV37622.1"/>
    </source>
</evidence>
<protein>
    <submittedName>
        <fullName evidence="12">Type VII secretion protein EccB</fullName>
    </submittedName>
</protein>
<dbReference type="GO" id="GO:0005524">
    <property type="term" value="F:ATP binding"/>
    <property type="evidence" value="ECO:0007669"/>
    <property type="project" value="UniProtKB-KW"/>
</dbReference>
<keyword evidence="6" id="KW-0378">Hydrolase</keyword>
<feature type="region of interest" description="Disordered" evidence="10">
    <location>
        <begin position="519"/>
        <end position="541"/>
    </location>
</feature>
<reference evidence="12 13" key="1">
    <citation type="submission" date="2019-03" db="EMBL/GenBank/DDBJ databases">
        <title>Genomic Encyclopedia of Archaeal and Bacterial Type Strains, Phase II (KMG-II): from individual species to whole genera.</title>
        <authorList>
            <person name="Goeker M."/>
        </authorList>
    </citation>
    <scope>NUCLEOTIDE SEQUENCE [LARGE SCALE GENOMIC DNA]</scope>
    <source>
        <strain evidence="12 13">DSM 45499</strain>
    </source>
</reference>
<keyword evidence="13" id="KW-1185">Reference proteome</keyword>
<keyword evidence="7" id="KW-0067">ATP-binding</keyword>
<comment type="subcellular location">
    <subcellularLocation>
        <location evidence="1">Cell membrane</location>
        <topology evidence="1">Single-pass membrane protein</topology>
    </subcellularLocation>
</comment>
<feature type="compositionally biased region" description="Polar residues" evidence="10">
    <location>
        <begin position="532"/>
        <end position="541"/>
    </location>
</feature>
<evidence type="ECO:0000256" key="5">
    <source>
        <dbReference type="ARBA" id="ARBA00022741"/>
    </source>
</evidence>
<evidence type="ECO:0000256" key="3">
    <source>
        <dbReference type="ARBA" id="ARBA00022475"/>
    </source>
</evidence>
<dbReference type="RefSeq" id="WP_133909073.1">
    <property type="nucleotide sequence ID" value="NZ_SOCP01000029.1"/>
</dbReference>
<organism evidence="12 13">
    <name type="scientific">Actinophytocola oryzae</name>
    <dbReference type="NCBI Taxonomy" id="502181"/>
    <lineage>
        <taxon>Bacteria</taxon>
        <taxon>Bacillati</taxon>
        <taxon>Actinomycetota</taxon>
        <taxon>Actinomycetes</taxon>
        <taxon>Pseudonocardiales</taxon>
        <taxon>Pseudonocardiaceae</taxon>
    </lineage>
</organism>
<accession>A0A4R7URD0</accession>
<proteinExistence type="inferred from homology"/>
<sequence length="541" mass="57689">MPSTPTTKSQVQAYRFVLRRMQSALVRKDAVMLHDPMRTHSRATIVGICIAAIGLLGFLIFGILSPQPKAPTTDGIVIGKPSGQVYVLIAKPDRKLVPVFNLASARLLLMAQQQDKQQGAGGAGGKPPAAAATQSAPAPTVVDDNQLRDIPKGRKVGIADGPDLLPSADQRIESLWTVCDQYILNKGLNDPASENKVETTVVAGVKDLGKQLEQNQSLLVKAPNGDTYLVYRTPGTANLPNTSAVRAKVDLDAPEVRLGLRLDDVQPRVITTGMLNAIPEKAQIKIPGIDGRGTDSDVDLGNPDVTKTGSVFKVELAGEGTRYYVLLKGGVQPVKESTADIIRFYDDPGGAEIEAVNPDRITNVQQLKEIDDSTYPERPTEVLEAKNFPVACLGWSTTGSGDNMDERTAVYVGKTLPGIKLNQDGTPQSVEISTPSPNGVRIDHFYMPPGRGAVVRQTTSKEDFRTGNIVLISDRGVKYGVPDNATAAGLGLTDQIPAPENIIRLLPSGASLSVNDVRQSYDSTPFGPGEYPTTTQNSGGG</sequence>
<dbReference type="Proteomes" id="UP000294927">
    <property type="component" value="Unassembled WGS sequence"/>
</dbReference>
<dbReference type="InterPro" id="IPR042485">
    <property type="entry name" value="T7SS_EccB_R3"/>
</dbReference>
<evidence type="ECO:0000256" key="11">
    <source>
        <dbReference type="SAM" id="Phobius"/>
    </source>
</evidence>
<evidence type="ECO:0000256" key="1">
    <source>
        <dbReference type="ARBA" id="ARBA00004162"/>
    </source>
</evidence>
<dbReference type="GO" id="GO:0016787">
    <property type="term" value="F:hydrolase activity"/>
    <property type="evidence" value="ECO:0007669"/>
    <property type="project" value="UniProtKB-KW"/>
</dbReference>
<evidence type="ECO:0000256" key="7">
    <source>
        <dbReference type="ARBA" id="ARBA00022840"/>
    </source>
</evidence>
<feature type="region of interest" description="Disordered" evidence="10">
    <location>
        <begin position="117"/>
        <end position="147"/>
    </location>
</feature>
<evidence type="ECO:0000256" key="2">
    <source>
        <dbReference type="ARBA" id="ARBA00008149"/>
    </source>
</evidence>
<dbReference type="EMBL" id="SOCP01000029">
    <property type="protein sequence ID" value="TDV37622.1"/>
    <property type="molecule type" value="Genomic_DNA"/>
</dbReference>